<dbReference type="InterPro" id="IPR047681">
    <property type="entry name" value="PPA1309-like"/>
</dbReference>
<sequence length="187" mass="19420">MTEDESPAGPAPIMLEAIAAEIEAFVGQSGWDLGPMLFALVPTRLLAADPNASDVLGADLVADPEEISDDAITPIAQEELPEGSLDEALAQIGWPGEVVGCGLSQEIVMLPPSAEPELDDLTIEAAASRAVEHPDRREARLVVVVLRDGRSASILRLRGAAESGDDLLTGPDLAPNLVAALSATLVD</sequence>
<organism evidence="1 2">
    <name type="scientific">Jatrophihabitans lederbergiae</name>
    <dbReference type="NCBI Taxonomy" id="3075547"/>
    <lineage>
        <taxon>Bacteria</taxon>
        <taxon>Bacillati</taxon>
        <taxon>Actinomycetota</taxon>
        <taxon>Actinomycetes</taxon>
        <taxon>Jatrophihabitantales</taxon>
        <taxon>Jatrophihabitantaceae</taxon>
        <taxon>Jatrophihabitans</taxon>
    </lineage>
</organism>
<dbReference type="RefSeq" id="WP_311421714.1">
    <property type="nucleotide sequence ID" value="NZ_JAVREH010000003.1"/>
</dbReference>
<comment type="caution">
    <text evidence="1">The sequence shown here is derived from an EMBL/GenBank/DDBJ whole genome shotgun (WGS) entry which is preliminary data.</text>
</comment>
<evidence type="ECO:0000313" key="2">
    <source>
        <dbReference type="Proteomes" id="UP001183176"/>
    </source>
</evidence>
<dbReference type="EMBL" id="JAVREH010000003">
    <property type="protein sequence ID" value="MDT0260564.1"/>
    <property type="molecule type" value="Genomic_DNA"/>
</dbReference>
<keyword evidence="2" id="KW-1185">Reference proteome</keyword>
<protein>
    <submittedName>
        <fullName evidence="1">PPA1309 family protein</fullName>
    </submittedName>
</protein>
<accession>A0ABU2J6E4</accession>
<dbReference type="NCBIfam" id="NF040618">
    <property type="entry name" value="PPA1309_fam"/>
    <property type="match status" value="1"/>
</dbReference>
<name>A0ABU2J6E4_9ACTN</name>
<reference evidence="2" key="1">
    <citation type="submission" date="2023-07" db="EMBL/GenBank/DDBJ databases">
        <title>30 novel species of actinomycetes from the DSMZ collection.</title>
        <authorList>
            <person name="Nouioui I."/>
        </authorList>
    </citation>
    <scope>NUCLEOTIDE SEQUENCE [LARGE SCALE GENOMIC DNA]</scope>
    <source>
        <strain evidence="2">DSM 44399</strain>
    </source>
</reference>
<evidence type="ECO:0000313" key="1">
    <source>
        <dbReference type="EMBL" id="MDT0260564.1"/>
    </source>
</evidence>
<gene>
    <name evidence="1" type="ORF">RM423_04070</name>
</gene>
<dbReference type="Proteomes" id="UP001183176">
    <property type="component" value="Unassembled WGS sequence"/>
</dbReference>
<proteinExistence type="predicted"/>